<proteinExistence type="predicted"/>
<protein>
    <submittedName>
        <fullName evidence="1">Uncharacterized protein</fullName>
    </submittedName>
</protein>
<dbReference type="Proteomes" id="UP000300142">
    <property type="component" value="Unassembled WGS sequence"/>
</dbReference>
<dbReference type="RefSeq" id="WP_137667156.1">
    <property type="nucleotide sequence ID" value="NZ_BJCE01000048.1"/>
</dbReference>
<evidence type="ECO:0000313" key="1">
    <source>
        <dbReference type="EMBL" id="GCL36735.1"/>
    </source>
</evidence>
<dbReference type="AlphaFoldDB" id="A0A479ZVV5"/>
<evidence type="ECO:0000313" key="2">
    <source>
        <dbReference type="Proteomes" id="UP000300142"/>
    </source>
</evidence>
<sequence length="78" mass="9150">MTCDIYLEQAKSNEKAARSIEADYPDWAVTMCFYAALHWVEYYACVSGFDIHAEYKADDKESRHTSRRKYVDDKLLCI</sequence>
<name>A0A479ZVV5_9CYAN</name>
<dbReference type="EMBL" id="BJCE01000048">
    <property type="protein sequence ID" value="GCL36735.1"/>
    <property type="molecule type" value="Genomic_DNA"/>
</dbReference>
<reference evidence="2" key="1">
    <citation type="submission" date="2019-02" db="EMBL/GenBank/DDBJ databases">
        <title>Draft genome sequence of Sphaerospermopsis reniformis NIES-1949.</title>
        <authorList>
            <person name="Yamaguchi H."/>
            <person name="Suzuki S."/>
            <person name="Kawachi M."/>
        </authorList>
    </citation>
    <scope>NUCLEOTIDE SEQUENCE [LARGE SCALE GENOMIC DNA]</scope>
    <source>
        <strain evidence="2">NIES-1949</strain>
    </source>
</reference>
<accession>A0A479ZVV5</accession>
<organism evidence="1 2">
    <name type="scientific">Sphaerospermopsis reniformis</name>
    <dbReference type="NCBI Taxonomy" id="531300"/>
    <lineage>
        <taxon>Bacteria</taxon>
        <taxon>Bacillati</taxon>
        <taxon>Cyanobacteriota</taxon>
        <taxon>Cyanophyceae</taxon>
        <taxon>Nostocales</taxon>
        <taxon>Aphanizomenonaceae</taxon>
        <taxon>Sphaerospermopsis</taxon>
    </lineage>
</organism>
<comment type="caution">
    <text evidence="1">The sequence shown here is derived from an EMBL/GenBank/DDBJ whole genome shotgun (WGS) entry which is preliminary data.</text>
</comment>
<keyword evidence="2" id="KW-1185">Reference proteome</keyword>
<gene>
    <name evidence="1" type="ORF">SR1949_18410</name>
</gene>